<dbReference type="EMBL" id="JACRWE010000001">
    <property type="protein sequence ID" value="MBC5995617.1"/>
    <property type="molecule type" value="Genomic_DNA"/>
</dbReference>
<sequence length="318" mass="38100">MIKIISRIVHKCIFCNFLIDELMKSNDLPHKNLFMNIKNENLRNIRILCYLYEYLTKDVLILEDVNTIELCKNLDENLNSLFKILFEIISDLKILKSKLNNAYFNQFINGLLFSYFNFTSCLNCFFPTRQFKESKLEKFSFSKKRIESDNVNLDSGSTDTLRKICIESIDFFFDYPISSQNIKEENYEVFFENDPTNKFYQYFFDCDDRLIKVRISVKDTSVFYMYQVLKDSIETSPSMTNEDAKFYSDSYLNEKLGNEFNDLVFDKDYLNIYSYMNIPESYKFKYNFKDNTGKVNLKKGIYITIDARYIYIQELYLF</sequence>
<comment type="caution">
    <text evidence="1">The sequence shown here is derived from an EMBL/GenBank/DDBJ whole genome shotgun (WGS) entry which is preliminary data.</text>
</comment>
<proteinExistence type="predicted"/>
<protein>
    <submittedName>
        <fullName evidence="1">Uncharacterized protein</fullName>
    </submittedName>
</protein>
<reference evidence="1 2" key="1">
    <citation type="submission" date="2020-08" db="EMBL/GenBank/DDBJ databases">
        <authorList>
            <person name="Liu C."/>
            <person name="Sun Q."/>
        </authorList>
    </citation>
    <scope>NUCLEOTIDE SEQUENCE [LARGE SCALE GENOMIC DNA]</scope>
    <source>
        <strain evidence="1 2">NSJ-18</strain>
    </source>
</reference>
<name>A0ABR7JLH0_9FIRM</name>
<accession>A0ABR7JLH0</accession>
<evidence type="ECO:0000313" key="2">
    <source>
        <dbReference type="Proteomes" id="UP000609849"/>
    </source>
</evidence>
<organism evidence="1 2">
    <name type="scientific">Romboutsia faecis</name>
    <dbReference type="NCBI Taxonomy" id="2764597"/>
    <lineage>
        <taxon>Bacteria</taxon>
        <taxon>Bacillati</taxon>
        <taxon>Bacillota</taxon>
        <taxon>Clostridia</taxon>
        <taxon>Peptostreptococcales</taxon>
        <taxon>Peptostreptococcaceae</taxon>
        <taxon>Romboutsia</taxon>
    </lineage>
</organism>
<keyword evidence="2" id="KW-1185">Reference proteome</keyword>
<gene>
    <name evidence="1" type="ORF">H8923_02475</name>
</gene>
<dbReference type="Proteomes" id="UP000609849">
    <property type="component" value="Unassembled WGS sequence"/>
</dbReference>
<dbReference type="RefSeq" id="WP_153925595.1">
    <property type="nucleotide sequence ID" value="NZ_JACRWE010000001.1"/>
</dbReference>
<evidence type="ECO:0000313" key="1">
    <source>
        <dbReference type="EMBL" id="MBC5995617.1"/>
    </source>
</evidence>